<keyword evidence="2" id="KW-0732">Signal</keyword>
<evidence type="ECO:0000313" key="4">
    <source>
        <dbReference type="Proteomes" id="UP000600101"/>
    </source>
</evidence>
<feature type="compositionally biased region" description="Low complexity" evidence="1">
    <location>
        <begin position="133"/>
        <end position="155"/>
    </location>
</feature>
<evidence type="ECO:0000256" key="2">
    <source>
        <dbReference type="SAM" id="SignalP"/>
    </source>
</evidence>
<feature type="signal peptide" evidence="2">
    <location>
        <begin position="1"/>
        <end position="20"/>
    </location>
</feature>
<gene>
    <name evidence="3" type="ORF">H7965_19430</name>
</gene>
<dbReference type="AlphaFoldDB" id="A0A9X0UE83"/>
<dbReference type="EMBL" id="JACOMF010000029">
    <property type="protein sequence ID" value="MBC4017484.1"/>
    <property type="molecule type" value="Genomic_DNA"/>
</dbReference>
<evidence type="ECO:0000313" key="3">
    <source>
        <dbReference type="EMBL" id="MBC4017484.1"/>
    </source>
</evidence>
<dbReference type="RefSeq" id="WP_186772245.1">
    <property type="nucleotide sequence ID" value="NZ_JACOMF010000029.1"/>
</dbReference>
<organism evidence="3 4">
    <name type="scientific">Siccirubricoccus deserti</name>
    <dbReference type="NCBI Taxonomy" id="2013562"/>
    <lineage>
        <taxon>Bacteria</taxon>
        <taxon>Pseudomonadati</taxon>
        <taxon>Pseudomonadota</taxon>
        <taxon>Alphaproteobacteria</taxon>
        <taxon>Acetobacterales</taxon>
        <taxon>Roseomonadaceae</taxon>
        <taxon>Siccirubricoccus</taxon>
    </lineage>
</organism>
<name>A0A9X0UE83_9PROT</name>
<feature type="compositionally biased region" description="Pro residues" evidence="1">
    <location>
        <begin position="156"/>
        <end position="165"/>
    </location>
</feature>
<dbReference type="Proteomes" id="UP000600101">
    <property type="component" value="Unassembled WGS sequence"/>
</dbReference>
<dbReference type="PROSITE" id="PS51257">
    <property type="entry name" value="PROKAR_LIPOPROTEIN"/>
    <property type="match status" value="1"/>
</dbReference>
<reference evidence="3" key="1">
    <citation type="submission" date="2020-08" db="EMBL/GenBank/DDBJ databases">
        <authorList>
            <person name="Hu Y."/>
            <person name="Nguyen S.V."/>
            <person name="Li F."/>
            <person name="Fanning S."/>
        </authorList>
    </citation>
    <scope>NUCLEOTIDE SEQUENCE</scope>
    <source>
        <strain evidence="3">SYSU D8009</strain>
    </source>
</reference>
<feature type="region of interest" description="Disordered" evidence="1">
    <location>
        <begin position="120"/>
        <end position="179"/>
    </location>
</feature>
<sequence length="179" mass="18336">MAIRPMSLLCALFLAGCESAMPVTAGLFIGNIASVTTIGRTLPDAAVSLVTGRDCSLVRLDRGQSYCRAEEPPPVPQPYCTRSIGRVDCWRSPPLAIPPQPGVADGRAVLTAAQEAHRTRRWPGLWSSPPTPVEARAAAPAAATAPVAAPALTAAPPAPAVPPPHAALEPIAAPPPAAP</sequence>
<evidence type="ECO:0000256" key="1">
    <source>
        <dbReference type="SAM" id="MobiDB-lite"/>
    </source>
</evidence>
<feature type="chain" id="PRO_5040957302" evidence="2">
    <location>
        <begin position="21"/>
        <end position="179"/>
    </location>
</feature>
<keyword evidence="4" id="KW-1185">Reference proteome</keyword>
<comment type="caution">
    <text evidence="3">The sequence shown here is derived from an EMBL/GenBank/DDBJ whole genome shotgun (WGS) entry which is preliminary data.</text>
</comment>
<accession>A0A9X0UE83</accession>
<proteinExistence type="predicted"/>
<protein>
    <submittedName>
        <fullName evidence="3">Uncharacterized protein</fullName>
    </submittedName>
</protein>